<evidence type="ECO:0000313" key="10">
    <source>
        <dbReference type="EMBL" id="AHC14589.1"/>
    </source>
</evidence>
<dbReference type="GO" id="GO:0005829">
    <property type="term" value="C:cytosol"/>
    <property type="evidence" value="ECO:0007669"/>
    <property type="project" value="TreeGrafter"/>
</dbReference>
<keyword evidence="10" id="KW-0282">Flagellum</keyword>
<dbReference type="InterPro" id="IPR037925">
    <property type="entry name" value="FlgE/F/G-like"/>
</dbReference>
<keyword evidence="11" id="KW-1185">Reference proteome</keyword>
<comment type="subcellular location">
    <subcellularLocation>
        <location evidence="1 5">Bacterial flagellum basal body</location>
    </subcellularLocation>
</comment>
<dbReference type="GO" id="GO:0009425">
    <property type="term" value="C:bacterial-type flagellum basal body"/>
    <property type="evidence" value="ECO:0007669"/>
    <property type="project" value="UniProtKB-SubCell"/>
</dbReference>
<sequence>MMRSLYAGVSGLQNHQIRMDVIGNNVSNVNTTGFKKGRVNFQDLLSQNQQGAARPNERVGGVNPKQVGLGVNVASIDTIFTQGSLQTTGVKTDVAVQGEGFFVLREGDQDFYSRAGAFSLDAEGMLVNPSNGMRVQGWTAETVNGVTFIDSSASTDDLRIPIGGKDPARATTLVELASNLNRDTPEIPAGAGPEEIREGTWATSKDVYDPYGRKLTLEVNYTKVVDGTNEWNAEVQLIDPQGNVVIPDIAVNGAANPEGDNTYQLQFDNFGILESVTSPGGGVDDTGDLNVDISFLVPDSELPEDVENIDPAFVGEGVAGDPITQTFSIDLGEVGSTENSSTQFAAASSNKIFRQDGYGMGYLQDFRIDQSGTITGIYDNGTNRPIGQIALATFVNPGGLEKAGENNYRVSINSGDADVGPVGTSGRGKIIAGALEMSNVDLAEQFTDMIVTQRGFQANSRTITTSDQMLQELLSLKR</sequence>
<name>V5WGB8_9SPIO</name>
<feature type="domain" description="Flagellar basal-body/hook protein C-terminal" evidence="7">
    <location>
        <begin position="432"/>
        <end position="476"/>
    </location>
</feature>
<dbReference type="GO" id="GO:0009424">
    <property type="term" value="C:bacterial-type flagellum hook"/>
    <property type="evidence" value="ECO:0007669"/>
    <property type="project" value="TreeGrafter"/>
</dbReference>
<dbReference type="InterPro" id="IPR019776">
    <property type="entry name" value="Flagellar_basal_body_rod_CS"/>
</dbReference>
<dbReference type="RefSeq" id="WP_024267513.1">
    <property type="nucleotide sequence ID" value="NC_023035.1"/>
</dbReference>
<dbReference type="PANTHER" id="PTHR30435:SF1">
    <property type="entry name" value="FLAGELLAR HOOK PROTEIN FLGE"/>
    <property type="match status" value="1"/>
</dbReference>
<dbReference type="KEGG" id="slr:L21SP2_1186"/>
<gene>
    <name evidence="10" type="ORF">L21SP2_1186</name>
</gene>
<reference evidence="10 11" key="1">
    <citation type="journal article" date="2015" name="Stand. Genomic Sci.">
        <title>Complete genome sequence and description of Salinispira pacifica gen. nov., sp. nov., a novel spirochaete isolated form a hypersaline microbial mat.</title>
        <authorList>
            <person name="Ben Hania W."/>
            <person name="Joseph M."/>
            <person name="Schumann P."/>
            <person name="Bunk B."/>
            <person name="Fiebig A."/>
            <person name="Sproer C."/>
            <person name="Klenk H.P."/>
            <person name="Fardeau M.L."/>
            <person name="Spring S."/>
        </authorList>
    </citation>
    <scope>NUCLEOTIDE SEQUENCE [LARGE SCALE GENOMIC DNA]</scope>
    <source>
        <strain evidence="10 11">L21-RPul-D2</strain>
    </source>
</reference>
<evidence type="ECO:0000256" key="4">
    <source>
        <dbReference type="ARBA" id="ARBA00023143"/>
    </source>
</evidence>
<dbReference type="PANTHER" id="PTHR30435">
    <property type="entry name" value="FLAGELLAR PROTEIN"/>
    <property type="match status" value="1"/>
</dbReference>
<evidence type="ECO:0000256" key="5">
    <source>
        <dbReference type="RuleBase" id="RU362116"/>
    </source>
</evidence>
<evidence type="ECO:0000256" key="2">
    <source>
        <dbReference type="ARBA" id="ARBA00009677"/>
    </source>
</evidence>
<evidence type="ECO:0000259" key="6">
    <source>
        <dbReference type="Pfam" id="PF00460"/>
    </source>
</evidence>
<evidence type="ECO:0000256" key="3">
    <source>
        <dbReference type="ARBA" id="ARBA00019015"/>
    </source>
</evidence>
<evidence type="ECO:0000313" key="11">
    <source>
        <dbReference type="Proteomes" id="UP000018680"/>
    </source>
</evidence>
<dbReference type="AlphaFoldDB" id="V5WGB8"/>
<dbReference type="Pfam" id="PF06429">
    <property type="entry name" value="Flg_bbr_C"/>
    <property type="match status" value="1"/>
</dbReference>
<evidence type="ECO:0000259" key="9">
    <source>
        <dbReference type="Pfam" id="PF22692"/>
    </source>
</evidence>
<keyword evidence="10" id="KW-0966">Cell projection</keyword>
<feature type="domain" description="Flagellar hook protein FlgE D2" evidence="8">
    <location>
        <begin position="179"/>
        <end position="358"/>
    </location>
</feature>
<dbReference type="EMBL" id="CP006939">
    <property type="protein sequence ID" value="AHC14589.1"/>
    <property type="molecule type" value="Genomic_DNA"/>
</dbReference>
<accession>V5WGB8</accession>
<comment type="function">
    <text evidence="5">A flexible structure which links the flagellar filament to the drive apparatus in the basal body.</text>
</comment>
<keyword evidence="4 5" id="KW-0975">Bacterial flagellum</keyword>
<evidence type="ECO:0000259" key="8">
    <source>
        <dbReference type="Pfam" id="PF07559"/>
    </source>
</evidence>
<dbReference type="InterPro" id="IPR037058">
    <property type="entry name" value="Falgellar_hook_FlgE_sf"/>
</dbReference>
<dbReference type="PATRIC" id="fig|1307761.3.peg.1180"/>
<dbReference type="Pfam" id="PF00460">
    <property type="entry name" value="Flg_bb_rod"/>
    <property type="match status" value="1"/>
</dbReference>
<dbReference type="InterPro" id="IPR053967">
    <property type="entry name" value="LlgE_F_G-like_D1"/>
</dbReference>
<evidence type="ECO:0000259" key="7">
    <source>
        <dbReference type="Pfam" id="PF06429"/>
    </source>
</evidence>
<dbReference type="NCBIfam" id="TIGR03506">
    <property type="entry name" value="FlgEFG_subfam"/>
    <property type="match status" value="1"/>
</dbReference>
<dbReference type="Proteomes" id="UP000018680">
    <property type="component" value="Chromosome"/>
</dbReference>
<feature type="domain" description="Flagellar basal body rod protein N-terminal" evidence="6">
    <location>
        <begin position="5"/>
        <end position="35"/>
    </location>
</feature>
<dbReference type="GO" id="GO:0071978">
    <property type="term" value="P:bacterial-type flagellum-dependent swarming motility"/>
    <property type="evidence" value="ECO:0007669"/>
    <property type="project" value="TreeGrafter"/>
</dbReference>
<dbReference type="InterPro" id="IPR011491">
    <property type="entry name" value="FlgE_D2"/>
</dbReference>
<dbReference type="SUPFAM" id="SSF117143">
    <property type="entry name" value="Flagellar hook protein flgE"/>
    <property type="match status" value="1"/>
</dbReference>
<evidence type="ECO:0000256" key="1">
    <source>
        <dbReference type="ARBA" id="ARBA00004117"/>
    </source>
</evidence>
<dbReference type="Pfam" id="PF22692">
    <property type="entry name" value="LlgE_F_G_D1"/>
    <property type="match status" value="1"/>
</dbReference>
<organism evidence="10 11">
    <name type="scientific">Salinispira pacifica</name>
    <dbReference type="NCBI Taxonomy" id="1307761"/>
    <lineage>
        <taxon>Bacteria</taxon>
        <taxon>Pseudomonadati</taxon>
        <taxon>Spirochaetota</taxon>
        <taxon>Spirochaetia</taxon>
        <taxon>Spirochaetales</taxon>
        <taxon>Spirochaetaceae</taxon>
        <taxon>Salinispira</taxon>
    </lineage>
</organism>
<dbReference type="Pfam" id="PF07559">
    <property type="entry name" value="FlgE_D2"/>
    <property type="match status" value="1"/>
</dbReference>
<dbReference type="PROSITE" id="PS00588">
    <property type="entry name" value="FLAGELLA_BB_ROD"/>
    <property type="match status" value="1"/>
</dbReference>
<comment type="similarity">
    <text evidence="2 5">Belongs to the flagella basal body rod proteins family.</text>
</comment>
<feature type="domain" description="Flagellar hook protein FlgE/F/G-like D1" evidence="9">
    <location>
        <begin position="95"/>
        <end position="145"/>
    </location>
</feature>
<dbReference type="InterPro" id="IPR001444">
    <property type="entry name" value="Flag_bb_rod_N"/>
</dbReference>
<dbReference type="InterPro" id="IPR010930">
    <property type="entry name" value="Flg_bb/hook_C_dom"/>
</dbReference>
<dbReference type="HOGENOM" id="CLU_013687_2_4_12"/>
<dbReference type="STRING" id="1307761.L21SP2_1186"/>
<dbReference type="eggNOG" id="COG1749">
    <property type="taxonomic scope" value="Bacteria"/>
</dbReference>
<proteinExistence type="inferred from homology"/>
<dbReference type="InterPro" id="IPR020013">
    <property type="entry name" value="Flagellar_FlgE/F/G"/>
</dbReference>
<dbReference type="Gene3D" id="2.60.98.20">
    <property type="entry name" value="Flagellar hook protein FlgE"/>
    <property type="match status" value="1"/>
</dbReference>
<protein>
    <recommendedName>
        <fullName evidence="3 5">Flagellar hook protein FlgE</fullName>
    </recommendedName>
</protein>
<keyword evidence="10" id="KW-0969">Cilium</keyword>
<dbReference type="NCBIfam" id="NF004241">
    <property type="entry name" value="PRK05682.1-5"/>
    <property type="match status" value="1"/>
</dbReference>
<dbReference type="OrthoDB" id="9804559at2"/>